<evidence type="ECO:0000256" key="2">
    <source>
        <dbReference type="SAM" id="SignalP"/>
    </source>
</evidence>
<feature type="compositionally biased region" description="Polar residues" evidence="1">
    <location>
        <begin position="25"/>
        <end position="35"/>
    </location>
</feature>
<feature type="domain" description="DUF305" evidence="3">
    <location>
        <begin position="54"/>
        <end position="254"/>
    </location>
</feature>
<keyword evidence="4" id="KW-0449">Lipoprotein</keyword>
<dbReference type="PANTHER" id="PTHR36933">
    <property type="entry name" value="SLL0788 PROTEIN"/>
    <property type="match status" value="1"/>
</dbReference>
<reference evidence="4 5" key="1">
    <citation type="submission" date="2018-06" db="EMBL/GenBank/DDBJ databases">
        <authorList>
            <consortium name="Pathogen Informatics"/>
            <person name="Doyle S."/>
        </authorList>
    </citation>
    <scope>NUCLEOTIDE SEQUENCE [LARGE SCALE GENOMIC DNA]</scope>
    <source>
        <strain evidence="4 5">NCTC10742</strain>
    </source>
</reference>
<dbReference type="InterPro" id="IPR005183">
    <property type="entry name" value="DUF305_CopM-like"/>
</dbReference>
<dbReference type="AlphaFoldDB" id="A0A378SNN0"/>
<gene>
    <name evidence="4" type="ORF">NCTC10742_03574</name>
</gene>
<dbReference type="Gene3D" id="1.20.1260.10">
    <property type="match status" value="1"/>
</dbReference>
<name>A0A378SNN0_9MYCO</name>
<evidence type="ECO:0000256" key="1">
    <source>
        <dbReference type="SAM" id="MobiDB-lite"/>
    </source>
</evidence>
<keyword evidence="2" id="KW-0732">Signal</keyword>
<sequence>MKMSNRLAAGVAVTAALLALTACSNSTSNEGGQSNTATSTSASPSAAEPHNQVDVMFAQHMIPHHQQAIEMSDIIIAKAGIDGRVVDMANQIKAAQGPEIEEMRSWLSEWGQPEAMPMMPGMETPRQSATPSRTSDPHHTGTSTPPETTSAMPGSSAMPGMPNSMMPSGTMMPGMPGMDGMMGMMSPQDMAALQNAQGVEAAKLFLTQMIQHHQGAITMAQHVIEGGQYPPMKELGRSIVTSQQQEIATMQTILGSL</sequence>
<dbReference type="PANTHER" id="PTHR36933:SF1">
    <property type="entry name" value="SLL0788 PROTEIN"/>
    <property type="match status" value="1"/>
</dbReference>
<feature type="compositionally biased region" description="Polar residues" evidence="1">
    <location>
        <begin position="125"/>
        <end position="151"/>
    </location>
</feature>
<feature type="signal peptide" evidence="2">
    <location>
        <begin position="1"/>
        <end position="24"/>
    </location>
</feature>
<feature type="compositionally biased region" description="Low complexity" evidence="1">
    <location>
        <begin position="152"/>
        <end position="168"/>
    </location>
</feature>
<dbReference type="EMBL" id="UGQM01000001">
    <property type="protein sequence ID" value="STZ44340.1"/>
    <property type="molecule type" value="Genomic_DNA"/>
</dbReference>
<protein>
    <submittedName>
        <fullName evidence="4">Lipoprotein</fullName>
    </submittedName>
</protein>
<dbReference type="InterPro" id="IPR012347">
    <property type="entry name" value="Ferritin-like"/>
</dbReference>
<evidence type="ECO:0000313" key="4">
    <source>
        <dbReference type="EMBL" id="STZ44340.1"/>
    </source>
</evidence>
<accession>A0A378SNN0</accession>
<feature type="compositionally biased region" description="Low complexity" evidence="1">
    <location>
        <begin position="36"/>
        <end position="47"/>
    </location>
</feature>
<dbReference type="RefSeq" id="WP_115327769.1">
    <property type="nucleotide sequence ID" value="NZ_JACKST010000048.1"/>
</dbReference>
<dbReference type="PROSITE" id="PS51257">
    <property type="entry name" value="PROKAR_LIPOPROTEIN"/>
    <property type="match status" value="1"/>
</dbReference>
<proteinExistence type="predicted"/>
<dbReference type="Pfam" id="PF03713">
    <property type="entry name" value="DUF305"/>
    <property type="match status" value="1"/>
</dbReference>
<feature type="region of interest" description="Disordered" evidence="1">
    <location>
        <begin position="122"/>
        <end position="168"/>
    </location>
</feature>
<evidence type="ECO:0000313" key="5">
    <source>
        <dbReference type="Proteomes" id="UP000254291"/>
    </source>
</evidence>
<dbReference type="Proteomes" id="UP000254291">
    <property type="component" value="Unassembled WGS sequence"/>
</dbReference>
<organism evidence="4 5">
    <name type="scientific">Mycolicibacterium gilvum</name>
    <dbReference type="NCBI Taxonomy" id="1804"/>
    <lineage>
        <taxon>Bacteria</taxon>
        <taxon>Bacillati</taxon>
        <taxon>Actinomycetota</taxon>
        <taxon>Actinomycetes</taxon>
        <taxon>Mycobacteriales</taxon>
        <taxon>Mycobacteriaceae</taxon>
        <taxon>Mycolicibacterium</taxon>
    </lineage>
</organism>
<feature type="region of interest" description="Disordered" evidence="1">
    <location>
        <begin position="25"/>
        <end position="48"/>
    </location>
</feature>
<evidence type="ECO:0000259" key="3">
    <source>
        <dbReference type="Pfam" id="PF03713"/>
    </source>
</evidence>
<feature type="chain" id="PRO_5039475760" evidence="2">
    <location>
        <begin position="25"/>
        <end position="257"/>
    </location>
</feature>